<dbReference type="FunFam" id="3.30.300.90:FF:000001">
    <property type="entry name" value="Transcriptional regulator BolA"/>
    <property type="match status" value="1"/>
</dbReference>
<dbReference type="RefSeq" id="WP_163493764.1">
    <property type="nucleotide sequence ID" value="NZ_CP048711.1"/>
</dbReference>
<keyword evidence="6" id="KW-1185">Reference proteome</keyword>
<evidence type="ECO:0000256" key="3">
    <source>
        <dbReference type="RuleBase" id="RU003860"/>
    </source>
</evidence>
<dbReference type="EMBL" id="CP048711">
    <property type="protein sequence ID" value="QIB64514.1"/>
    <property type="molecule type" value="Genomic_DNA"/>
</dbReference>
<dbReference type="PANTHER" id="PTHR46229:SF2">
    <property type="entry name" value="BOLA-LIKE PROTEIN 1"/>
    <property type="match status" value="1"/>
</dbReference>
<evidence type="ECO:0000313" key="5">
    <source>
        <dbReference type="EMBL" id="QIB64514.1"/>
    </source>
</evidence>
<comment type="similarity">
    <text evidence="1 3">Belongs to the BolA/IbaG family.</text>
</comment>
<accession>A0A6C0U4Z2</accession>
<dbReference type="Pfam" id="PF01722">
    <property type="entry name" value="BolA"/>
    <property type="match status" value="1"/>
</dbReference>
<dbReference type="Gene3D" id="3.30.300.90">
    <property type="entry name" value="BolA-like"/>
    <property type="match status" value="1"/>
</dbReference>
<evidence type="ECO:0000313" key="6">
    <source>
        <dbReference type="Proteomes" id="UP000477680"/>
    </source>
</evidence>
<dbReference type="Proteomes" id="UP000477680">
    <property type="component" value="Chromosome"/>
</dbReference>
<sequence>MSIQHSIQHSIQRQLETALAPLHLDVANESHMHSVPPDSETHFRVVVVSELFAGERKVARHQRVYQLLAEQLQGPVHALALHTYSPDEWRERATAVPASPDCLGGSKTDRAG</sequence>
<dbReference type="InterPro" id="IPR036065">
    <property type="entry name" value="BolA-like_sf"/>
</dbReference>
<dbReference type="GO" id="GO:0006351">
    <property type="term" value="P:DNA-templated transcription"/>
    <property type="evidence" value="ECO:0007669"/>
    <property type="project" value="TreeGrafter"/>
</dbReference>
<name>A0A6C0U4Z2_9GAMM</name>
<dbReference type="GO" id="GO:0005829">
    <property type="term" value="C:cytosol"/>
    <property type="evidence" value="ECO:0007669"/>
    <property type="project" value="TreeGrafter"/>
</dbReference>
<dbReference type="PIRSF" id="PIRSF003113">
    <property type="entry name" value="BolA"/>
    <property type="match status" value="1"/>
</dbReference>
<protein>
    <recommendedName>
        <fullName evidence="2">DNA-binding transcriptional regulator BolA</fullName>
    </recommendedName>
</protein>
<dbReference type="AlphaFoldDB" id="A0A6C0U4Z2"/>
<feature type="region of interest" description="Disordered" evidence="4">
    <location>
        <begin position="93"/>
        <end position="112"/>
    </location>
</feature>
<dbReference type="KEGG" id="kim:G3T16_02980"/>
<dbReference type="PANTHER" id="PTHR46229">
    <property type="entry name" value="BOLA TRANSCRIPTION REGULATOR"/>
    <property type="match status" value="1"/>
</dbReference>
<organism evidence="5 6">
    <name type="scientific">Kineobactrum salinum</name>
    <dbReference type="NCBI Taxonomy" id="2708301"/>
    <lineage>
        <taxon>Bacteria</taxon>
        <taxon>Pseudomonadati</taxon>
        <taxon>Pseudomonadota</taxon>
        <taxon>Gammaproteobacteria</taxon>
        <taxon>Cellvibrionales</taxon>
        <taxon>Halieaceae</taxon>
        <taxon>Kineobactrum</taxon>
    </lineage>
</organism>
<dbReference type="GO" id="GO:1990229">
    <property type="term" value="C:iron-sulfur cluster assembly complex"/>
    <property type="evidence" value="ECO:0007669"/>
    <property type="project" value="UniProtKB-ARBA"/>
</dbReference>
<evidence type="ECO:0000256" key="4">
    <source>
        <dbReference type="SAM" id="MobiDB-lite"/>
    </source>
</evidence>
<dbReference type="SUPFAM" id="SSF82657">
    <property type="entry name" value="BolA-like"/>
    <property type="match status" value="1"/>
</dbReference>
<proteinExistence type="inferred from homology"/>
<gene>
    <name evidence="5" type="ORF">G3T16_02980</name>
</gene>
<dbReference type="InterPro" id="IPR050961">
    <property type="entry name" value="BolA/IbaG_stress_morph_reg"/>
</dbReference>
<evidence type="ECO:0000256" key="1">
    <source>
        <dbReference type="ARBA" id="ARBA00005578"/>
    </source>
</evidence>
<reference evidence="5 6" key="1">
    <citation type="submission" date="2020-02" db="EMBL/GenBank/DDBJ databases">
        <title>Genome sequencing for Kineobactrum sp. M2.</title>
        <authorList>
            <person name="Park S.-J."/>
        </authorList>
    </citation>
    <scope>NUCLEOTIDE SEQUENCE [LARGE SCALE GENOMIC DNA]</scope>
    <source>
        <strain evidence="5 6">M2</strain>
    </source>
</reference>
<dbReference type="InterPro" id="IPR002634">
    <property type="entry name" value="BolA"/>
</dbReference>
<evidence type="ECO:0000256" key="2">
    <source>
        <dbReference type="ARBA" id="ARBA00074073"/>
    </source>
</evidence>